<dbReference type="PROSITE" id="PS00519">
    <property type="entry name" value="HTH_ASNC_1"/>
    <property type="match status" value="1"/>
</dbReference>
<feature type="domain" description="HTH asnC-type" evidence="4">
    <location>
        <begin position="29"/>
        <end position="89"/>
    </location>
</feature>
<protein>
    <submittedName>
        <fullName evidence="5">Lrp/AsnC family transcriptional regulator</fullName>
    </submittedName>
</protein>
<dbReference type="PANTHER" id="PTHR30154">
    <property type="entry name" value="LEUCINE-RESPONSIVE REGULATORY PROTEIN"/>
    <property type="match status" value="1"/>
</dbReference>
<dbReference type="Pfam" id="PF01037">
    <property type="entry name" value="AsnC_trans_reg"/>
    <property type="match status" value="1"/>
</dbReference>
<evidence type="ECO:0000313" key="5">
    <source>
        <dbReference type="EMBL" id="NNG78820.1"/>
    </source>
</evidence>
<evidence type="ECO:0000256" key="2">
    <source>
        <dbReference type="ARBA" id="ARBA00023125"/>
    </source>
</evidence>
<keyword evidence="3" id="KW-0804">Transcription</keyword>
<dbReference type="InterPro" id="IPR019888">
    <property type="entry name" value="Tscrpt_reg_AsnC-like"/>
</dbReference>
<dbReference type="Proteomes" id="UP000549517">
    <property type="component" value="Unassembled WGS sequence"/>
</dbReference>
<evidence type="ECO:0000259" key="4">
    <source>
        <dbReference type="PROSITE" id="PS50956"/>
    </source>
</evidence>
<dbReference type="SUPFAM" id="SSF54909">
    <property type="entry name" value="Dimeric alpha+beta barrel"/>
    <property type="match status" value="1"/>
</dbReference>
<dbReference type="Gene3D" id="3.30.70.920">
    <property type="match status" value="1"/>
</dbReference>
<sequence length="173" mass="19036">MVRTTDCIVMVSSEGGVMTAETPAPDTELDAKSKAIIEALQQDGRRSYAEIGRDIGMSEAAVRQRVSKLTAAGVMQIVAVTSPLQLGFHRQAMIGVKVSGDITETAEILSQLPQVDYTVVTAGVYDILIEVVCADDDELLALLRQLRSIEHVESTETMMYLKLWDQKYNWGTR</sequence>
<dbReference type="InterPro" id="IPR036390">
    <property type="entry name" value="WH_DNA-bd_sf"/>
</dbReference>
<dbReference type="PROSITE" id="PS50956">
    <property type="entry name" value="HTH_ASNC_2"/>
    <property type="match status" value="1"/>
</dbReference>
<dbReference type="AlphaFoldDB" id="A0A849ASC7"/>
<dbReference type="GO" id="GO:0043200">
    <property type="term" value="P:response to amino acid"/>
    <property type="evidence" value="ECO:0007669"/>
    <property type="project" value="TreeGrafter"/>
</dbReference>
<comment type="caution">
    <text evidence="5">The sequence shown here is derived from an EMBL/GenBank/DDBJ whole genome shotgun (WGS) entry which is preliminary data.</text>
</comment>
<keyword evidence="1" id="KW-0805">Transcription regulation</keyword>
<name>A0A849ASC7_9MICO</name>
<dbReference type="Gene3D" id="1.10.10.10">
    <property type="entry name" value="Winged helix-like DNA-binding domain superfamily/Winged helix DNA-binding domain"/>
    <property type="match status" value="1"/>
</dbReference>
<dbReference type="GO" id="GO:0005829">
    <property type="term" value="C:cytosol"/>
    <property type="evidence" value="ECO:0007669"/>
    <property type="project" value="TreeGrafter"/>
</dbReference>
<dbReference type="SUPFAM" id="SSF46785">
    <property type="entry name" value="Winged helix' DNA-binding domain"/>
    <property type="match status" value="1"/>
</dbReference>
<evidence type="ECO:0000313" key="6">
    <source>
        <dbReference type="Proteomes" id="UP000549517"/>
    </source>
</evidence>
<dbReference type="InterPro" id="IPR019885">
    <property type="entry name" value="Tscrpt_reg_HTH_AsnC-type_CS"/>
</dbReference>
<dbReference type="InterPro" id="IPR019887">
    <property type="entry name" value="Tscrpt_reg_AsnC/Lrp_C"/>
</dbReference>
<proteinExistence type="predicted"/>
<evidence type="ECO:0000256" key="3">
    <source>
        <dbReference type="ARBA" id="ARBA00023163"/>
    </source>
</evidence>
<dbReference type="InterPro" id="IPR000485">
    <property type="entry name" value="AsnC-type_HTH_dom"/>
</dbReference>
<dbReference type="PANTHER" id="PTHR30154:SF34">
    <property type="entry name" value="TRANSCRIPTIONAL REGULATOR AZLB"/>
    <property type="match status" value="1"/>
</dbReference>
<dbReference type="SMART" id="SM00344">
    <property type="entry name" value="HTH_ASNC"/>
    <property type="match status" value="1"/>
</dbReference>
<dbReference type="EMBL" id="JABEMC010000002">
    <property type="protein sequence ID" value="NNG78820.1"/>
    <property type="molecule type" value="Genomic_DNA"/>
</dbReference>
<accession>A0A849ASC7</accession>
<dbReference type="InterPro" id="IPR036388">
    <property type="entry name" value="WH-like_DNA-bd_sf"/>
</dbReference>
<dbReference type="GO" id="GO:0043565">
    <property type="term" value="F:sequence-specific DNA binding"/>
    <property type="evidence" value="ECO:0007669"/>
    <property type="project" value="InterPro"/>
</dbReference>
<dbReference type="PRINTS" id="PR00033">
    <property type="entry name" value="HTHASNC"/>
</dbReference>
<organism evidence="5 6">
    <name type="scientific">Brevibacterium luteolum</name>
    <dbReference type="NCBI Taxonomy" id="199591"/>
    <lineage>
        <taxon>Bacteria</taxon>
        <taxon>Bacillati</taxon>
        <taxon>Actinomycetota</taxon>
        <taxon>Actinomycetes</taxon>
        <taxon>Micrococcales</taxon>
        <taxon>Brevibacteriaceae</taxon>
        <taxon>Brevibacterium</taxon>
    </lineage>
</organism>
<keyword evidence="2" id="KW-0238">DNA-binding</keyword>
<evidence type="ECO:0000256" key="1">
    <source>
        <dbReference type="ARBA" id="ARBA00023015"/>
    </source>
</evidence>
<reference evidence="5 6" key="1">
    <citation type="submission" date="2020-05" db="EMBL/GenBank/DDBJ databases">
        <title>MicrobeNet Type strains.</title>
        <authorList>
            <person name="Nicholson A.C."/>
        </authorList>
    </citation>
    <scope>NUCLEOTIDE SEQUENCE [LARGE SCALE GENOMIC DNA]</scope>
    <source>
        <strain evidence="5 6">CCUG 46604</strain>
    </source>
</reference>
<dbReference type="InterPro" id="IPR011008">
    <property type="entry name" value="Dimeric_a/b-barrel"/>
</dbReference>
<gene>
    <name evidence="5" type="ORF">HLA91_05435</name>
</gene>
<dbReference type="Pfam" id="PF13404">
    <property type="entry name" value="HTH_AsnC-type"/>
    <property type="match status" value="1"/>
</dbReference>